<feature type="transmembrane region" description="Helical" evidence="1">
    <location>
        <begin position="97"/>
        <end position="118"/>
    </location>
</feature>
<sequence length="130" mass="14911">NISNVLQGIRDRNDLGHPICSHLRQGDWLAHYLTERLAKLPHNSNKLITKAIIQMSDILKIMYKPLSNIPRYLVPAYFEALTVTLTEFIKLEVSSASVSYGLFFAVFVIVFVRLSLIYRKIVTFKLCKAK</sequence>
<dbReference type="InterPro" id="IPR032788">
    <property type="entry name" value="AGL_central"/>
</dbReference>
<reference evidence="3 4" key="2">
    <citation type="submission" date="2018-11" db="EMBL/GenBank/DDBJ databases">
        <authorList>
            <consortium name="Pathogen Informatics"/>
        </authorList>
    </citation>
    <scope>NUCLEOTIDE SEQUENCE [LARGE SCALE GENOMIC DNA]</scope>
    <source>
        <strain evidence="3">Dakar</strain>
        <strain evidence="4">Dakar, Senegal</strain>
    </source>
</reference>
<keyword evidence="1" id="KW-0472">Membrane</keyword>
<evidence type="ECO:0000259" key="2">
    <source>
        <dbReference type="Pfam" id="PF14702"/>
    </source>
</evidence>
<dbReference type="STRING" id="6186.A0A183L3P4"/>
<accession>A0A183L3P4</accession>
<dbReference type="GO" id="GO:0004134">
    <property type="term" value="F:4-alpha-glucanotransferase activity"/>
    <property type="evidence" value="ECO:0007669"/>
    <property type="project" value="InterPro"/>
</dbReference>
<keyword evidence="1" id="KW-0812">Transmembrane</keyword>
<dbReference type="PANTHER" id="PTHR10569:SF2">
    <property type="entry name" value="GLYCOGEN DEBRANCHING ENZYME"/>
    <property type="match status" value="1"/>
</dbReference>
<evidence type="ECO:0000313" key="4">
    <source>
        <dbReference type="Proteomes" id="UP000279833"/>
    </source>
</evidence>
<reference evidence="5" key="1">
    <citation type="submission" date="2016-06" db="UniProtKB">
        <authorList>
            <consortium name="WormBaseParasite"/>
        </authorList>
    </citation>
    <scope>IDENTIFICATION</scope>
</reference>
<dbReference type="WBParaSite" id="SCUD_0002195501-mRNA-1">
    <property type="protein sequence ID" value="SCUD_0002195501-mRNA-1"/>
    <property type="gene ID" value="SCUD_0002195501"/>
</dbReference>
<dbReference type="Pfam" id="PF14702">
    <property type="entry name" value="hGDE_central"/>
    <property type="match status" value="1"/>
</dbReference>
<evidence type="ECO:0000313" key="5">
    <source>
        <dbReference type="WBParaSite" id="SCUD_0002195501-mRNA-1"/>
    </source>
</evidence>
<organism evidence="5">
    <name type="scientific">Schistosoma curassoni</name>
    <dbReference type="NCBI Taxonomy" id="6186"/>
    <lineage>
        <taxon>Eukaryota</taxon>
        <taxon>Metazoa</taxon>
        <taxon>Spiralia</taxon>
        <taxon>Lophotrochozoa</taxon>
        <taxon>Platyhelminthes</taxon>
        <taxon>Trematoda</taxon>
        <taxon>Digenea</taxon>
        <taxon>Strigeidida</taxon>
        <taxon>Schistosomatoidea</taxon>
        <taxon>Schistosomatidae</taxon>
        <taxon>Schistosoma</taxon>
    </lineage>
</organism>
<proteinExistence type="predicted"/>
<dbReference type="GO" id="GO:0005980">
    <property type="term" value="P:glycogen catabolic process"/>
    <property type="evidence" value="ECO:0007669"/>
    <property type="project" value="InterPro"/>
</dbReference>
<feature type="domain" description="Glycogen debranching enzyme central" evidence="2">
    <location>
        <begin position="4"/>
        <end position="37"/>
    </location>
</feature>
<protein>
    <submittedName>
        <fullName evidence="5">HGDE_central domain-containing protein</fullName>
    </submittedName>
</protein>
<dbReference type="AlphaFoldDB" id="A0A183L3P4"/>
<evidence type="ECO:0000313" key="3">
    <source>
        <dbReference type="EMBL" id="VDP77151.1"/>
    </source>
</evidence>
<dbReference type="PANTHER" id="PTHR10569">
    <property type="entry name" value="GLYCOGEN DEBRANCHING ENZYME"/>
    <property type="match status" value="1"/>
</dbReference>
<dbReference type="GO" id="GO:0004135">
    <property type="term" value="F:amylo-alpha-1,6-glucosidase activity"/>
    <property type="evidence" value="ECO:0007669"/>
    <property type="project" value="InterPro"/>
</dbReference>
<dbReference type="InterPro" id="IPR010401">
    <property type="entry name" value="AGL/Gdb1"/>
</dbReference>
<gene>
    <name evidence="3" type="ORF">SCUD_LOCUS21951</name>
</gene>
<name>A0A183L3P4_9TREM</name>
<keyword evidence="1" id="KW-1133">Transmembrane helix</keyword>
<dbReference type="EMBL" id="UZAK01047910">
    <property type="protein sequence ID" value="VDP77151.1"/>
    <property type="molecule type" value="Genomic_DNA"/>
</dbReference>
<dbReference type="Proteomes" id="UP000279833">
    <property type="component" value="Unassembled WGS sequence"/>
</dbReference>
<evidence type="ECO:0000256" key="1">
    <source>
        <dbReference type="SAM" id="Phobius"/>
    </source>
</evidence>
<keyword evidence="4" id="KW-1185">Reference proteome</keyword>